<name>A0A448WEZ1_9PLAT</name>
<comment type="caution">
    <text evidence="2">The sequence shown here is derived from an EMBL/GenBank/DDBJ whole genome shotgun (WGS) entry which is preliminary data.</text>
</comment>
<gene>
    <name evidence="2" type="ORF">PXEA_LOCUS3553</name>
</gene>
<feature type="signal peptide" evidence="1">
    <location>
        <begin position="1"/>
        <end position="31"/>
    </location>
</feature>
<sequence>MIYPNELTLNFCLLPTAYCIVLCTVTHQVHTKPHPIDANANAKEDLASSDTQRIEAARNLFLRLVNSNKIGYLSRLLQQMQTLCRAYVEFANADVERYRGQTGDIPLPATSSLRRLVSPSSITEISGSTIGFSDAFSLVAVPTCPPFVDHSGRYAGSIFDSDLRDAERIRPVSVLR</sequence>
<dbReference type="Proteomes" id="UP000784294">
    <property type="component" value="Unassembled WGS sequence"/>
</dbReference>
<evidence type="ECO:0000313" key="2">
    <source>
        <dbReference type="EMBL" id="VEL10113.1"/>
    </source>
</evidence>
<feature type="chain" id="PRO_5019252752" evidence="1">
    <location>
        <begin position="32"/>
        <end position="176"/>
    </location>
</feature>
<accession>A0A448WEZ1</accession>
<evidence type="ECO:0000256" key="1">
    <source>
        <dbReference type="SAM" id="SignalP"/>
    </source>
</evidence>
<keyword evidence="3" id="KW-1185">Reference proteome</keyword>
<keyword evidence="1" id="KW-0732">Signal</keyword>
<evidence type="ECO:0000313" key="3">
    <source>
        <dbReference type="Proteomes" id="UP000784294"/>
    </source>
</evidence>
<dbReference type="AlphaFoldDB" id="A0A448WEZ1"/>
<protein>
    <submittedName>
        <fullName evidence="2">Uncharacterized protein</fullName>
    </submittedName>
</protein>
<reference evidence="2" key="1">
    <citation type="submission" date="2018-11" db="EMBL/GenBank/DDBJ databases">
        <authorList>
            <consortium name="Pathogen Informatics"/>
        </authorList>
    </citation>
    <scope>NUCLEOTIDE SEQUENCE</scope>
</reference>
<dbReference type="EMBL" id="CAAALY010008057">
    <property type="protein sequence ID" value="VEL10113.1"/>
    <property type="molecule type" value="Genomic_DNA"/>
</dbReference>
<organism evidence="2 3">
    <name type="scientific">Protopolystoma xenopodis</name>
    <dbReference type="NCBI Taxonomy" id="117903"/>
    <lineage>
        <taxon>Eukaryota</taxon>
        <taxon>Metazoa</taxon>
        <taxon>Spiralia</taxon>
        <taxon>Lophotrochozoa</taxon>
        <taxon>Platyhelminthes</taxon>
        <taxon>Monogenea</taxon>
        <taxon>Polyopisthocotylea</taxon>
        <taxon>Polystomatidea</taxon>
        <taxon>Polystomatidae</taxon>
        <taxon>Protopolystoma</taxon>
    </lineage>
</organism>
<proteinExistence type="predicted"/>